<evidence type="ECO:0000313" key="2">
    <source>
        <dbReference type="EMBL" id="MBM7619426.1"/>
    </source>
</evidence>
<accession>A0ABS2NXN0</accession>
<sequence>MSQFYQQCQRYHGQVVTIRCRDGSSHCGRIMRVSPSHVYIQPNRRGGLHGFGMGFYPGYGGYPGYGYNPVAVPLAFVTGIVLGGLLFW</sequence>
<evidence type="ECO:0000256" key="1">
    <source>
        <dbReference type="SAM" id="Phobius"/>
    </source>
</evidence>
<gene>
    <name evidence="2" type="ORF">JOC95_001275</name>
</gene>
<keyword evidence="3" id="KW-1185">Reference proteome</keyword>
<feature type="transmembrane region" description="Helical" evidence="1">
    <location>
        <begin position="65"/>
        <end position="87"/>
    </location>
</feature>
<name>A0ABS2NXN0_9BACI</name>
<organism evidence="2 3">
    <name type="scientific">Sutcliffiella tianshenii</name>
    <dbReference type="NCBI Taxonomy" id="1463404"/>
    <lineage>
        <taxon>Bacteria</taxon>
        <taxon>Bacillati</taxon>
        <taxon>Bacillota</taxon>
        <taxon>Bacilli</taxon>
        <taxon>Bacillales</taxon>
        <taxon>Bacillaceae</taxon>
        <taxon>Sutcliffiella</taxon>
    </lineage>
</organism>
<dbReference type="RefSeq" id="WP_204414450.1">
    <property type="nucleotide sequence ID" value="NZ_JAFBED010000002.1"/>
</dbReference>
<keyword evidence="1" id="KW-0472">Membrane</keyword>
<reference evidence="2 3" key="1">
    <citation type="submission" date="2021-01" db="EMBL/GenBank/DDBJ databases">
        <title>Genomic Encyclopedia of Type Strains, Phase IV (KMG-IV): sequencing the most valuable type-strain genomes for metagenomic binning, comparative biology and taxonomic classification.</title>
        <authorList>
            <person name="Goeker M."/>
        </authorList>
    </citation>
    <scope>NUCLEOTIDE SEQUENCE [LARGE SCALE GENOMIC DNA]</scope>
    <source>
        <strain evidence="2 3">DSM 25879</strain>
    </source>
</reference>
<dbReference type="EMBL" id="JAFBED010000002">
    <property type="protein sequence ID" value="MBM7619426.1"/>
    <property type="molecule type" value="Genomic_DNA"/>
</dbReference>
<keyword evidence="1" id="KW-0812">Transmembrane</keyword>
<protein>
    <submittedName>
        <fullName evidence="2">Uncharacterized protein</fullName>
    </submittedName>
</protein>
<evidence type="ECO:0000313" key="3">
    <source>
        <dbReference type="Proteomes" id="UP000737402"/>
    </source>
</evidence>
<comment type="caution">
    <text evidence="2">The sequence shown here is derived from an EMBL/GenBank/DDBJ whole genome shotgun (WGS) entry which is preliminary data.</text>
</comment>
<dbReference type="Proteomes" id="UP000737402">
    <property type="component" value="Unassembled WGS sequence"/>
</dbReference>
<proteinExistence type="predicted"/>
<keyword evidence="1" id="KW-1133">Transmembrane helix</keyword>